<evidence type="ECO:0000256" key="4">
    <source>
        <dbReference type="ARBA" id="ARBA00023136"/>
    </source>
</evidence>
<dbReference type="GO" id="GO:0016020">
    <property type="term" value="C:membrane"/>
    <property type="evidence" value="ECO:0007669"/>
    <property type="project" value="UniProtKB-SubCell"/>
</dbReference>
<keyword evidence="3 6" id="KW-1133">Transmembrane helix</keyword>
<protein>
    <recommendedName>
        <fullName evidence="7">Amino acid transporter transmembrane domain-containing protein</fullName>
    </recommendedName>
</protein>
<keyword evidence="2 6" id="KW-0812">Transmembrane</keyword>
<evidence type="ECO:0000313" key="9">
    <source>
        <dbReference type="Proteomes" id="UP001310594"/>
    </source>
</evidence>
<dbReference type="AlphaFoldDB" id="A0AAN7W2N7"/>
<accession>A0AAN7W2N7</accession>
<evidence type="ECO:0000313" key="8">
    <source>
        <dbReference type="EMBL" id="KAK5690804.1"/>
    </source>
</evidence>
<dbReference type="EMBL" id="JAVRQU010000023">
    <property type="protein sequence ID" value="KAK5690804.1"/>
    <property type="molecule type" value="Genomic_DNA"/>
</dbReference>
<dbReference type="Proteomes" id="UP001310594">
    <property type="component" value="Unassembled WGS sequence"/>
</dbReference>
<keyword evidence="4 6" id="KW-0472">Membrane</keyword>
<reference evidence="8" key="1">
    <citation type="submission" date="2023-08" db="EMBL/GenBank/DDBJ databases">
        <title>Black Yeasts Isolated from many extreme environments.</title>
        <authorList>
            <person name="Coleine C."/>
            <person name="Stajich J.E."/>
            <person name="Selbmann L."/>
        </authorList>
    </citation>
    <scope>NUCLEOTIDE SEQUENCE</scope>
    <source>
        <strain evidence="8">CCFEE 5810</strain>
    </source>
</reference>
<evidence type="ECO:0000256" key="6">
    <source>
        <dbReference type="SAM" id="Phobius"/>
    </source>
</evidence>
<sequence length="165" mass="18027">MADEKNAAVMSRTSSHEKKDISGFNSPFKSPSVTDLDIGTTQTLQQAEGEVFGATGDGHVNFRTVGWVRAAVFLIKQTFATGVLSMPSAMYYLGGATSAVFILWWGVINTYSAYIQGHYKLAHPKMHTIIDGAEMSVLHLSGGSKFWSKTAKYVTEIMYIVSGKF</sequence>
<proteinExistence type="predicted"/>
<comment type="caution">
    <text evidence="8">The sequence shown here is derived from an EMBL/GenBank/DDBJ whole genome shotgun (WGS) entry which is preliminary data.</text>
</comment>
<evidence type="ECO:0000256" key="5">
    <source>
        <dbReference type="SAM" id="MobiDB-lite"/>
    </source>
</evidence>
<feature type="domain" description="Amino acid transporter transmembrane" evidence="7">
    <location>
        <begin position="64"/>
        <end position="124"/>
    </location>
</feature>
<evidence type="ECO:0000259" key="7">
    <source>
        <dbReference type="Pfam" id="PF01490"/>
    </source>
</evidence>
<dbReference type="InterPro" id="IPR013057">
    <property type="entry name" value="AA_transpt_TM"/>
</dbReference>
<gene>
    <name evidence="8" type="ORF">LTR97_011965</name>
</gene>
<feature type="region of interest" description="Disordered" evidence="5">
    <location>
        <begin position="1"/>
        <end position="27"/>
    </location>
</feature>
<dbReference type="Pfam" id="PF01490">
    <property type="entry name" value="Aa_trans"/>
    <property type="match status" value="1"/>
</dbReference>
<organism evidence="8 9">
    <name type="scientific">Elasticomyces elasticus</name>
    <dbReference type="NCBI Taxonomy" id="574655"/>
    <lineage>
        <taxon>Eukaryota</taxon>
        <taxon>Fungi</taxon>
        <taxon>Dikarya</taxon>
        <taxon>Ascomycota</taxon>
        <taxon>Pezizomycotina</taxon>
        <taxon>Dothideomycetes</taxon>
        <taxon>Dothideomycetidae</taxon>
        <taxon>Mycosphaerellales</taxon>
        <taxon>Teratosphaeriaceae</taxon>
        <taxon>Elasticomyces</taxon>
    </lineage>
</organism>
<name>A0AAN7W2N7_9PEZI</name>
<feature type="transmembrane region" description="Helical" evidence="6">
    <location>
        <begin position="89"/>
        <end position="108"/>
    </location>
</feature>
<evidence type="ECO:0000256" key="1">
    <source>
        <dbReference type="ARBA" id="ARBA00004370"/>
    </source>
</evidence>
<comment type="subcellular location">
    <subcellularLocation>
        <location evidence="1">Membrane</location>
    </subcellularLocation>
</comment>
<evidence type="ECO:0000256" key="3">
    <source>
        <dbReference type="ARBA" id="ARBA00022989"/>
    </source>
</evidence>
<evidence type="ECO:0000256" key="2">
    <source>
        <dbReference type="ARBA" id="ARBA00022692"/>
    </source>
</evidence>